<organism evidence="7 8">
    <name type="scientific">Neobacillus notoginsengisoli</name>
    <dbReference type="NCBI Taxonomy" id="1578198"/>
    <lineage>
        <taxon>Bacteria</taxon>
        <taxon>Bacillati</taxon>
        <taxon>Bacillota</taxon>
        <taxon>Bacilli</taxon>
        <taxon>Bacillales</taxon>
        <taxon>Bacillaceae</taxon>
        <taxon>Neobacillus</taxon>
    </lineage>
</organism>
<comment type="subcellular location">
    <subcellularLocation>
        <location evidence="1">Membrane</location>
        <topology evidence="1">Multi-pass membrane protein</topology>
    </subcellularLocation>
</comment>
<evidence type="ECO:0000256" key="2">
    <source>
        <dbReference type="ARBA" id="ARBA00022692"/>
    </source>
</evidence>
<keyword evidence="2 6" id="KW-0812">Transmembrane</keyword>
<dbReference type="GO" id="GO:0005886">
    <property type="term" value="C:plasma membrane"/>
    <property type="evidence" value="ECO:0007669"/>
    <property type="project" value="TreeGrafter"/>
</dbReference>
<keyword evidence="8" id="KW-1185">Reference proteome</keyword>
<sequence>MGHEKNSFIQEVVKHIKSNEAKRLVKDELAYHIKCSTEEWAQKGMSDEDAEKQAVKQMGSPIQLGMQFDKLYRPQVDWLMIILLGLALCFGFLSLIPAGYISIPHYAVKKMLTILIGAAVALGLMLVNYRILKKYGFVYFGLGISILLALQFLASRYIMGMPYLAIGPVRIESTMALPFLFLAWASFFENNRMRLWQLALLFFISLIILIPVSMLPTIILYIVIVLAMLARRLSRTFSFAKTAAILTAMITIMSTGYYIQMKNYVKMRFTAFLYPERDSEGFGYLYLHLRKALSSAGWFGQREHGDFLPEGHTDMAFVSITHYAGWLFAAILLATLLFLAIRMAFILTMIHDSFGKMLVTGAVALFSAQVFYNIGMSIGLLPLTSVSLPFISYGLMPTLINAFIVGLVLSVYRRKDLPVHSAAPAKPLQ</sequence>
<keyword evidence="5 6" id="KW-0472">Membrane</keyword>
<dbReference type="PANTHER" id="PTHR30474:SF1">
    <property type="entry name" value="PEPTIDOGLYCAN GLYCOSYLTRANSFERASE MRDB"/>
    <property type="match status" value="1"/>
</dbReference>
<dbReference type="NCBIfam" id="NF038403">
    <property type="entry name" value="perm_prefix_1"/>
    <property type="match status" value="1"/>
</dbReference>
<reference evidence="7 8" key="1">
    <citation type="journal article" date="2017" name="Int. J. Syst. Evol. Microbiol.">
        <title>Bacillus notoginsengisoli sp. nov., a novel bacterium isolated from the rhizosphere of Panax notoginseng.</title>
        <authorList>
            <person name="Zhang M.Y."/>
            <person name="Cheng J."/>
            <person name="Cai Y."/>
            <person name="Zhang T.Y."/>
            <person name="Wu Y.Y."/>
            <person name="Manikprabhu D."/>
            <person name="Li W.J."/>
            <person name="Zhang Y.X."/>
        </authorList>
    </citation>
    <scope>NUCLEOTIDE SEQUENCE [LARGE SCALE GENOMIC DNA]</scope>
    <source>
        <strain evidence="7 8">JCM 30743</strain>
    </source>
</reference>
<dbReference type="GO" id="GO:0015648">
    <property type="term" value="F:lipid-linked peptidoglycan transporter activity"/>
    <property type="evidence" value="ECO:0007669"/>
    <property type="project" value="TreeGrafter"/>
</dbReference>
<evidence type="ECO:0000313" key="8">
    <source>
        <dbReference type="Proteomes" id="UP000284416"/>
    </source>
</evidence>
<gene>
    <name evidence="7" type="ORF">D1B31_07025</name>
</gene>
<dbReference type="RefSeq" id="WP_118920058.1">
    <property type="nucleotide sequence ID" value="NZ_QWEG01000004.1"/>
</dbReference>
<dbReference type="InterPro" id="IPR047928">
    <property type="entry name" value="Perm_prefix_1"/>
</dbReference>
<dbReference type="AlphaFoldDB" id="A0A417YVX3"/>
<dbReference type="Pfam" id="PF01098">
    <property type="entry name" value="FTSW_RODA_SPOVE"/>
    <property type="match status" value="1"/>
</dbReference>
<protein>
    <submittedName>
        <fullName evidence="7">FtsW/RodA/SpoVE family cell cycle protein</fullName>
    </submittedName>
</protein>
<evidence type="ECO:0000256" key="5">
    <source>
        <dbReference type="ARBA" id="ARBA00023136"/>
    </source>
</evidence>
<evidence type="ECO:0000313" key="7">
    <source>
        <dbReference type="EMBL" id="RHW41474.1"/>
    </source>
</evidence>
<evidence type="ECO:0000256" key="4">
    <source>
        <dbReference type="ARBA" id="ARBA00022989"/>
    </source>
</evidence>
<dbReference type="EMBL" id="QWEG01000004">
    <property type="protein sequence ID" value="RHW41474.1"/>
    <property type="molecule type" value="Genomic_DNA"/>
</dbReference>
<feature type="transmembrane region" description="Helical" evidence="6">
    <location>
        <begin position="112"/>
        <end position="131"/>
    </location>
</feature>
<dbReference type="GO" id="GO:0032153">
    <property type="term" value="C:cell division site"/>
    <property type="evidence" value="ECO:0007669"/>
    <property type="project" value="TreeGrafter"/>
</dbReference>
<feature type="transmembrane region" description="Helical" evidence="6">
    <location>
        <begin position="137"/>
        <end position="159"/>
    </location>
</feature>
<comment type="caution">
    <text evidence="7">The sequence shown here is derived from an EMBL/GenBank/DDBJ whole genome shotgun (WGS) entry which is preliminary data.</text>
</comment>
<feature type="transmembrane region" description="Helical" evidence="6">
    <location>
        <begin position="171"/>
        <end position="188"/>
    </location>
</feature>
<evidence type="ECO:0000256" key="3">
    <source>
        <dbReference type="ARBA" id="ARBA00022960"/>
    </source>
</evidence>
<name>A0A417YVX3_9BACI</name>
<feature type="transmembrane region" description="Helical" evidence="6">
    <location>
        <begin position="390"/>
        <end position="412"/>
    </location>
</feature>
<evidence type="ECO:0000256" key="6">
    <source>
        <dbReference type="SAM" id="Phobius"/>
    </source>
</evidence>
<accession>A0A417YVX3</accession>
<feature type="transmembrane region" description="Helical" evidence="6">
    <location>
        <begin position="78"/>
        <end position="100"/>
    </location>
</feature>
<feature type="transmembrane region" description="Helical" evidence="6">
    <location>
        <begin position="323"/>
        <end position="345"/>
    </location>
</feature>
<proteinExistence type="predicted"/>
<keyword evidence="3" id="KW-0133">Cell shape</keyword>
<dbReference type="PANTHER" id="PTHR30474">
    <property type="entry name" value="CELL CYCLE PROTEIN"/>
    <property type="match status" value="1"/>
</dbReference>
<dbReference type="GO" id="GO:0051301">
    <property type="term" value="P:cell division"/>
    <property type="evidence" value="ECO:0007669"/>
    <property type="project" value="InterPro"/>
</dbReference>
<feature type="transmembrane region" description="Helical" evidence="6">
    <location>
        <begin position="239"/>
        <end position="259"/>
    </location>
</feature>
<evidence type="ECO:0000256" key="1">
    <source>
        <dbReference type="ARBA" id="ARBA00004141"/>
    </source>
</evidence>
<dbReference type="InterPro" id="IPR001182">
    <property type="entry name" value="FtsW/RodA"/>
</dbReference>
<dbReference type="GO" id="GO:0008360">
    <property type="term" value="P:regulation of cell shape"/>
    <property type="evidence" value="ECO:0007669"/>
    <property type="project" value="UniProtKB-KW"/>
</dbReference>
<feature type="transmembrane region" description="Helical" evidence="6">
    <location>
        <begin position="200"/>
        <end position="227"/>
    </location>
</feature>
<keyword evidence="4 6" id="KW-1133">Transmembrane helix</keyword>
<dbReference type="Proteomes" id="UP000284416">
    <property type="component" value="Unassembled WGS sequence"/>
</dbReference>
<dbReference type="OrthoDB" id="2192428at2"/>
<feature type="transmembrane region" description="Helical" evidence="6">
    <location>
        <begin position="357"/>
        <end position="378"/>
    </location>
</feature>